<dbReference type="Gene3D" id="3.60.20.10">
    <property type="entry name" value="Glutamine Phosphoribosylpyrophosphate, subunit 1, domain 1"/>
    <property type="match status" value="1"/>
</dbReference>
<name>A0A137P4Y8_CONC2</name>
<dbReference type="OrthoDB" id="204949at2759"/>
<dbReference type="CDD" id="cd03759">
    <property type="entry name" value="proteasome_beta_type_3"/>
    <property type="match status" value="1"/>
</dbReference>
<dbReference type="InterPro" id="IPR033811">
    <property type="entry name" value="Proteasome_beta_3"/>
</dbReference>
<dbReference type="GO" id="GO:0005737">
    <property type="term" value="C:cytoplasm"/>
    <property type="evidence" value="ECO:0007669"/>
    <property type="project" value="UniProtKB-SubCell"/>
</dbReference>
<comment type="subunit">
    <text evidence="4">Component of the proteasome complex.</text>
</comment>
<evidence type="ECO:0000256" key="2">
    <source>
        <dbReference type="ARBA" id="ARBA00022942"/>
    </source>
</evidence>
<dbReference type="GO" id="GO:0010499">
    <property type="term" value="P:proteasomal ubiquitin-independent protein catabolic process"/>
    <property type="evidence" value="ECO:0007669"/>
    <property type="project" value="EnsemblFungi"/>
</dbReference>
<dbReference type="Proteomes" id="UP000070444">
    <property type="component" value="Unassembled WGS sequence"/>
</dbReference>
<dbReference type="GO" id="GO:0005634">
    <property type="term" value="C:nucleus"/>
    <property type="evidence" value="ECO:0007669"/>
    <property type="project" value="UniProtKB-SubCell"/>
</dbReference>
<dbReference type="Pfam" id="PF00227">
    <property type="entry name" value="Proteasome"/>
    <property type="match status" value="1"/>
</dbReference>
<keyword evidence="5" id="KW-0378">Hydrolase</keyword>
<keyword evidence="3 4" id="KW-0539">Nucleus</keyword>
<keyword evidence="2 4" id="KW-0647">Proteasome</keyword>
<dbReference type="FunFam" id="3.60.20.10:FF:000003">
    <property type="entry name" value="Proteasome subunit beta type-3"/>
    <property type="match status" value="1"/>
</dbReference>
<dbReference type="GO" id="GO:0043161">
    <property type="term" value="P:proteasome-mediated ubiquitin-dependent protein catabolic process"/>
    <property type="evidence" value="ECO:0007669"/>
    <property type="project" value="EnsemblFungi"/>
</dbReference>
<dbReference type="EMBL" id="KQ964513">
    <property type="protein sequence ID" value="KXN70080.1"/>
    <property type="molecule type" value="Genomic_DNA"/>
</dbReference>
<evidence type="ECO:0000313" key="6">
    <source>
        <dbReference type="Proteomes" id="UP000070444"/>
    </source>
</evidence>
<comment type="subcellular location">
    <subcellularLocation>
        <location evidence="4">Cytoplasm</location>
    </subcellularLocation>
    <subcellularLocation>
        <location evidence="4">Nucleus</location>
    </subcellularLocation>
</comment>
<dbReference type="GO" id="GO:0016787">
    <property type="term" value="F:hydrolase activity"/>
    <property type="evidence" value="ECO:0007669"/>
    <property type="project" value="UniProtKB-KW"/>
</dbReference>
<protein>
    <recommendedName>
        <fullName evidence="4">Proteasome subunit beta</fullName>
    </recommendedName>
</protein>
<dbReference type="PROSITE" id="PS00854">
    <property type="entry name" value="PROTEASOME_BETA_1"/>
    <property type="match status" value="1"/>
</dbReference>
<keyword evidence="6" id="KW-1185">Reference proteome</keyword>
<dbReference type="SUPFAM" id="SSF56235">
    <property type="entry name" value="N-terminal nucleophile aminohydrolases (Ntn hydrolases)"/>
    <property type="match status" value="1"/>
</dbReference>
<dbReference type="PROSITE" id="PS51476">
    <property type="entry name" value="PROTEASOME_BETA_2"/>
    <property type="match status" value="1"/>
</dbReference>
<evidence type="ECO:0000313" key="5">
    <source>
        <dbReference type="EMBL" id="KXN70080.1"/>
    </source>
</evidence>
<comment type="similarity">
    <text evidence="4">Belongs to the peptidase T1B family.</text>
</comment>
<dbReference type="GO" id="GO:0061133">
    <property type="term" value="F:endopeptidase activator activity"/>
    <property type="evidence" value="ECO:0007669"/>
    <property type="project" value="EnsemblFungi"/>
</dbReference>
<evidence type="ECO:0000256" key="3">
    <source>
        <dbReference type="ARBA" id="ARBA00023242"/>
    </source>
</evidence>
<organism evidence="5 6">
    <name type="scientific">Conidiobolus coronatus (strain ATCC 28846 / CBS 209.66 / NRRL 28638)</name>
    <name type="common">Delacroixia coronata</name>
    <dbReference type="NCBI Taxonomy" id="796925"/>
    <lineage>
        <taxon>Eukaryota</taxon>
        <taxon>Fungi</taxon>
        <taxon>Fungi incertae sedis</taxon>
        <taxon>Zoopagomycota</taxon>
        <taxon>Entomophthoromycotina</taxon>
        <taxon>Entomophthoromycetes</taxon>
        <taxon>Entomophthorales</taxon>
        <taxon>Ancylistaceae</taxon>
        <taxon>Conidiobolus</taxon>
    </lineage>
</organism>
<dbReference type="AlphaFoldDB" id="A0A137P4Y8"/>
<dbReference type="InterPro" id="IPR001353">
    <property type="entry name" value="Proteasome_sua/b"/>
</dbReference>
<evidence type="ECO:0000256" key="4">
    <source>
        <dbReference type="RuleBase" id="RU004203"/>
    </source>
</evidence>
<keyword evidence="1 4" id="KW-0963">Cytoplasm</keyword>
<dbReference type="STRING" id="796925.A0A137P4Y8"/>
<dbReference type="InterPro" id="IPR016050">
    <property type="entry name" value="Proteasome_bsu_CS"/>
</dbReference>
<reference evidence="5 6" key="1">
    <citation type="journal article" date="2015" name="Genome Biol. Evol.">
        <title>Phylogenomic analyses indicate that early fungi evolved digesting cell walls of algal ancestors of land plants.</title>
        <authorList>
            <person name="Chang Y."/>
            <person name="Wang S."/>
            <person name="Sekimoto S."/>
            <person name="Aerts A.L."/>
            <person name="Choi C."/>
            <person name="Clum A."/>
            <person name="LaButti K.M."/>
            <person name="Lindquist E.A."/>
            <person name="Yee Ngan C."/>
            <person name="Ohm R.A."/>
            <person name="Salamov A.A."/>
            <person name="Grigoriev I.V."/>
            <person name="Spatafora J.W."/>
            <person name="Berbee M.L."/>
        </authorList>
    </citation>
    <scope>NUCLEOTIDE SEQUENCE [LARGE SCALE GENOMIC DNA]</scope>
    <source>
        <strain evidence="5 6">NRRL 28638</strain>
    </source>
</reference>
<dbReference type="GO" id="GO:0019774">
    <property type="term" value="C:proteasome core complex, beta-subunit complex"/>
    <property type="evidence" value="ECO:0007669"/>
    <property type="project" value="EnsemblFungi"/>
</dbReference>
<sequence length="204" mass="22802">MSIMQYNGSAIVAMKGKNCVAIACDKRLGQQNLTIGTEFKKVFKANDRILYGLAGLASDVQTLSEVFRMRTNVYKMKENREISPKAFAHMVSSTLYERRFGPYFVEPVIVGLDKNNEPYITNMDLIGCLVEPADFVVSGVASESLNGACESFWEPDLEPEELFETISQSLMTALDRDCLSGWGAVVYIITPDEIITRTLKSRMD</sequence>
<proteinExistence type="inferred from homology"/>
<evidence type="ECO:0000256" key="1">
    <source>
        <dbReference type="ARBA" id="ARBA00022490"/>
    </source>
</evidence>
<dbReference type="PANTHER" id="PTHR32194">
    <property type="entry name" value="METALLOPROTEASE TLDD"/>
    <property type="match status" value="1"/>
</dbReference>
<dbReference type="PANTHER" id="PTHR32194:SF10">
    <property type="entry name" value="PROTEASOME SUBUNIT BETA TYPE-3"/>
    <property type="match status" value="1"/>
</dbReference>
<comment type="function">
    <text evidence="4">Component of the proteasome, a multicatalytic proteinase complex which is characterized by its ability to cleave peptides with Arg, Phe, Tyr, Leu, and Glu adjacent to the leaving group at neutral or slightly basic pH. The proteasome has an ATP-dependent proteolytic activity.</text>
</comment>
<dbReference type="InterPro" id="IPR023333">
    <property type="entry name" value="Proteasome_suB-type"/>
</dbReference>
<dbReference type="InterPro" id="IPR029055">
    <property type="entry name" value="Ntn_hydrolases_N"/>
</dbReference>
<gene>
    <name evidence="5" type="ORF">CONCODRAFT_58658</name>
</gene>
<dbReference type="OMA" id="CSEQLYG"/>
<accession>A0A137P4Y8</accession>